<evidence type="ECO:0000313" key="4">
    <source>
        <dbReference type="Proteomes" id="UP000030023"/>
    </source>
</evidence>
<accession>A0ABR4XPB4</accession>
<evidence type="ECO:0000256" key="2">
    <source>
        <dbReference type="SAM" id="Phobius"/>
    </source>
</evidence>
<dbReference type="EMBL" id="AXCV01000535">
    <property type="protein sequence ID" value="KGO22448.1"/>
    <property type="molecule type" value="Genomic_DNA"/>
</dbReference>
<keyword evidence="1" id="KW-0175">Coiled coil</keyword>
<keyword evidence="2" id="KW-1133">Transmembrane helix</keyword>
<proteinExistence type="predicted"/>
<evidence type="ECO:0000256" key="1">
    <source>
        <dbReference type="SAM" id="Coils"/>
    </source>
</evidence>
<comment type="caution">
    <text evidence="3">The sequence shown here is derived from an EMBL/GenBank/DDBJ whole genome shotgun (WGS) entry which is preliminary data.</text>
</comment>
<keyword evidence="2" id="KW-0472">Membrane</keyword>
<reference evidence="3 4" key="1">
    <citation type="journal article" date="2014" name="Antonie Van Leeuwenhoek">
        <title>Oenococcus alcoholitolerans sp. nov., a lactic acid bacteria isolated from cachaca and ethanol fermentation processes.</title>
        <authorList>
            <person name="Badotti F."/>
            <person name="Moreira A.P."/>
            <person name="Tonon L.A."/>
            <person name="de Lucena B.T."/>
            <person name="Gomes Fde C."/>
            <person name="Kruger R."/>
            <person name="Thompson C.C."/>
            <person name="de Morais M.A.Jr."/>
            <person name="Rosa C.A."/>
            <person name="Thompson F.L."/>
        </authorList>
    </citation>
    <scope>NUCLEOTIDE SEQUENCE [LARGE SCALE GENOMIC DNA]</scope>
    <source>
        <strain evidence="3 4">UFRJ-M7.2.18</strain>
    </source>
</reference>
<keyword evidence="2" id="KW-0812">Transmembrane</keyword>
<dbReference type="Proteomes" id="UP000030023">
    <property type="component" value="Unassembled WGS sequence"/>
</dbReference>
<keyword evidence="3" id="KW-0131">Cell cycle</keyword>
<sequence length="125" mass="14093">MAQNAVSTTYRKKINSKTTVLPKKKSKTAVRYKRAAWSLQDFTFAFIVAIVVGAVMFFSLLISNRTSSIDDQLQSKNKQIQSITNDNEKTREKINQLTSITALQSFAAKNNMQMNSGNIQNIKNK</sequence>
<name>A0ABR4XPB4_9LACO</name>
<keyword evidence="3" id="KW-0132">Cell division</keyword>
<organism evidence="3 4">
    <name type="scientific">Oenococcus alcoholitolerans</name>
    <dbReference type="NCBI Taxonomy" id="931074"/>
    <lineage>
        <taxon>Bacteria</taxon>
        <taxon>Bacillati</taxon>
        <taxon>Bacillota</taxon>
        <taxon>Bacilli</taxon>
        <taxon>Lactobacillales</taxon>
        <taxon>Lactobacillaceae</taxon>
        <taxon>Oenococcus</taxon>
    </lineage>
</organism>
<evidence type="ECO:0000313" key="3">
    <source>
        <dbReference type="EMBL" id="KGO22448.1"/>
    </source>
</evidence>
<gene>
    <name evidence="3" type="ORF">Q757_09055</name>
</gene>
<keyword evidence="4" id="KW-1185">Reference proteome</keyword>
<feature type="transmembrane region" description="Helical" evidence="2">
    <location>
        <begin position="42"/>
        <end position="62"/>
    </location>
</feature>
<feature type="coiled-coil region" evidence="1">
    <location>
        <begin position="73"/>
        <end position="100"/>
    </location>
</feature>
<dbReference type="GO" id="GO:0051301">
    <property type="term" value="P:cell division"/>
    <property type="evidence" value="ECO:0007669"/>
    <property type="project" value="UniProtKB-KW"/>
</dbReference>
<protein>
    <submittedName>
        <fullName evidence="3">Cell division protein FtsL</fullName>
    </submittedName>
</protein>